<keyword evidence="3" id="KW-1185">Reference proteome</keyword>
<feature type="region of interest" description="Disordered" evidence="1">
    <location>
        <begin position="226"/>
        <end position="250"/>
    </location>
</feature>
<evidence type="ECO:0000313" key="3">
    <source>
        <dbReference type="Proteomes" id="UP001434883"/>
    </source>
</evidence>
<accession>A0ABV0RV29</accession>
<evidence type="ECO:0000313" key="2">
    <source>
        <dbReference type="EMBL" id="MEQ2211829.1"/>
    </source>
</evidence>
<evidence type="ECO:0008006" key="4">
    <source>
        <dbReference type="Google" id="ProtNLM"/>
    </source>
</evidence>
<dbReference type="PANTHER" id="PTHR11208">
    <property type="entry name" value="RNA-BINDING PROTEIN RELATED"/>
    <property type="match status" value="1"/>
</dbReference>
<dbReference type="Gene3D" id="3.30.1370.10">
    <property type="entry name" value="K Homology domain, type 1"/>
    <property type="match status" value="1"/>
</dbReference>
<dbReference type="InterPro" id="IPR045071">
    <property type="entry name" value="BBP-like"/>
</dbReference>
<proteinExistence type="predicted"/>
<comment type="caution">
    <text evidence="2">The sequence shown here is derived from an EMBL/GenBank/DDBJ whole genome shotgun (WGS) entry which is preliminary data.</text>
</comment>
<protein>
    <recommendedName>
        <fullName evidence="4">KHDRBS Qua1 domain-containing protein</fullName>
    </recommendedName>
</protein>
<name>A0ABV0RV29_9TELE</name>
<sequence>LIQMGQIQASLVRAVRSDPKTCHCDKQVLLQSFPVAFLWFCRCWTAVQLTCLHMQCAGVVMARCELVVSGELVQKGETKKETETYLDLFTTKNIKLKERVLIPVKQYPKEELRKGGEPKFAHLSMELHVFIEVFAPVPDAYLRMAHAMEEVKKFLFPVFRVFDSLFSLILSVSVQPYVHRGCGKGDASSRCCCQRRCDSRRPSQRWSNEGCPHRQRRTSCCTRKRGCGTTRQTPSWRTTSKDGATPCSPAHSRCSCRELR</sequence>
<evidence type="ECO:0000256" key="1">
    <source>
        <dbReference type="SAM" id="MobiDB-lite"/>
    </source>
</evidence>
<feature type="compositionally biased region" description="Polar residues" evidence="1">
    <location>
        <begin position="229"/>
        <end position="242"/>
    </location>
</feature>
<feature type="non-terminal residue" evidence="2">
    <location>
        <position position="1"/>
    </location>
</feature>
<dbReference type="InterPro" id="IPR036612">
    <property type="entry name" value="KH_dom_type_1_sf"/>
</dbReference>
<dbReference type="PANTHER" id="PTHR11208:SF30">
    <property type="entry name" value="KH DOMAIN-CONTAINING, RNA-BINDING, SIGNAL TRANSDUCTION-ASSOCIATED PROTEIN 1"/>
    <property type="match status" value="1"/>
</dbReference>
<dbReference type="EMBL" id="JAHRIN010059181">
    <property type="protein sequence ID" value="MEQ2211829.1"/>
    <property type="molecule type" value="Genomic_DNA"/>
</dbReference>
<reference evidence="2 3" key="1">
    <citation type="submission" date="2021-06" db="EMBL/GenBank/DDBJ databases">
        <authorList>
            <person name="Palmer J.M."/>
        </authorList>
    </citation>
    <scope>NUCLEOTIDE SEQUENCE [LARGE SCALE GENOMIC DNA]</scope>
    <source>
        <strain evidence="2 3">XC_2019</strain>
        <tissue evidence="2">Muscle</tissue>
    </source>
</reference>
<gene>
    <name evidence="2" type="ORF">XENOCAPTIV_017558</name>
</gene>
<organism evidence="2 3">
    <name type="scientific">Xenoophorus captivus</name>
    <dbReference type="NCBI Taxonomy" id="1517983"/>
    <lineage>
        <taxon>Eukaryota</taxon>
        <taxon>Metazoa</taxon>
        <taxon>Chordata</taxon>
        <taxon>Craniata</taxon>
        <taxon>Vertebrata</taxon>
        <taxon>Euteleostomi</taxon>
        <taxon>Actinopterygii</taxon>
        <taxon>Neopterygii</taxon>
        <taxon>Teleostei</taxon>
        <taxon>Neoteleostei</taxon>
        <taxon>Acanthomorphata</taxon>
        <taxon>Ovalentaria</taxon>
        <taxon>Atherinomorphae</taxon>
        <taxon>Cyprinodontiformes</taxon>
        <taxon>Goodeidae</taxon>
        <taxon>Xenoophorus</taxon>
    </lineage>
</organism>
<dbReference type="Proteomes" id="UP001434883">
    <property type="component" value="Unassembled WGS sequence"/>
</dbReference>